<reference evidence="1 2" key="1">
    <citation type="submission" date="2019-03" db="EMBL/GenBank/DDBJ databases">
        <title>Genome sequence of Thiobacillaceae bacterium LSR1, a sulfur-oxidizing bacterium isolated from freshwater sediment.</title>
        <authorList>
            <person name="Li S."/>
        </authorList>
    </citation>
    <scope>NUCLEOTIDE SEQUENCE [LARGE SCALE GENOMIC DNA]</scope>
    <source>
        <strain evidence="1 2">LSR1</strain>
    </source>
</reference>
<organism evidence="1 2">
    <name type="scientific">Parasulfuritortus cantonensis</name>
    <dbReference type="NCBI Taxonomy" id="2528202"/>
    <lineage>
        <taxon>Bacteria</taxon>
        <taxon>Pseudomonadati</taxon>
        <taxon>Pseudomonadota</taxon>
        <taxon>Betaproteobacteria</taxon>
        <taxon>Nitrosomonadales</taxon>
        <taxon>Thiobacillaceae</taxon>
        <taxon>Parasulfuritortus</taxon>
    </lineage>
</organism>
<dbReference type="Proteomes" id="UP000295443">
    <property type="component" value="Unassembled WGS sequence"/>
</dbReference>
<comment type="caution">
    <text evidence="1">The sequence shown here is derived from an EMBL/GenBank/DDBJ whole genome shotgun (WGS) entry which is preliminary data.</text>
</comment>
<dbReference type="OrthoDB" id="668847at2"/>
<dbReference type="EMBL" id="SJZB01000001">
    <property type="protein sequence ID" value="TCJ20408.1"/>
    <property type="molecule type" value="Genomic_DNA"/>
</dbReference>
<keyword evidence="2" id="KW-1185">Reference proteome</keyword>
<evidence type="ECO:0000313" key="2">
    <source>
        <dbReference type="Proteomes" id="UP000295443"/>
    </source>
</evidence>
<accession>A0A4R1BS11</accession>
<dbReference type="Gene3D" id="2.60.40.2970">
    <property type="match status" value="1"/>
</dbReference>
<name>A0A4R1BS11_9PROT</name>
<dbReference type="AlphaFoldDB" id="A0A4R1BS11"/>
<sequence>MEPNTLSVTLEVVRHGTGLYAQLRFSNPGKLPFALERSLSGEDVPAGRALFEVVDENGAEVPFIGMSGKRDAPEFPDDYVVVQPGAELRTIYPFDKEYAFPTTGKRYRIRYDVVNTLPDEKGLAFLTSNPAGFTYP</sequence>
<dbReference type="RefSeq" id="WP_131444346.1">
    <property type="nucleotide sequence ID" value="NZ_SJZB01000001.1"/>
</dbReference>
<protein>
    <submittedName>
        <fullName evidence="1">Uncharacterized protein</fullName>
    </submittedName>
</protein>
<evidence type="ECO:0000313" key="1">
    <source>
        <dbReference type="EMBL" id="TCJ20408.1"/>
    </source>
</evidence>
<proteinExistence type="predicted"/>
<gene>
    <name evidence="1" type="ORF">EZJ19_00495</name>
</gene>